<dbReference type="SUPFAM" id="SSF53448">
    <property type="entry name" value="Nucleotide-diphospho-sugar transferases"/>
    <property type="match status" value="1"/>
</dbReference>
<dbReference type="InterPro" id="IPR029044">
    <property type="entry name" value="Nucleotide-diphossugar_trans"/>
</dbReference>
<comment type="caution">
    <text evidence="4">The sequence shown here is derived from an EMBL/GenBank/DDBJ whole genome shotgun (WGS) entry which is preliminary data.</text>
</comment>
<evidence type="ECO:0000256" key="1">
    <source>
        <dbReference type="ARBA" id="ARBA00022676"/>
    </source>
</evidence>
<gene>
    <name evidence="4" type="ORF">JCM19274_5347</name>
</gene>
<dbReference type="RefSeq" id="WP_042494986.1">
    <property type="nucleotide sequence ID" value="NZ_BBNU01000001.1"/>
</dbReference>
<evidence type="ECO:0000313" key="4">
    <source>
        <dbReference type="EMBL" id="GAL77634.1"/>
    </source>
</evidence>
<dbReference type="AlphaFoldDB" id="A0A090WQH6"/>
<proteinExistence type="predicted"/>
<organism evidence="4 5">
    <name type="scientific">Algibacter lectus</name>
    <dbReference type="NCBI Taxonomy" id="221126"/>
    <lineage>
        <taxon>Bacteria</taxon>
        <taxon>Pseudomonadati</taxon>
        <taxon>Bacteroidota</taxon>
        <taxon>Flavobacteriia</taxon>
        <taxon>Flavobacteriales</taxon>
        <taxon>Flavobacteriaceae</taxon>
        <taxon>Algibacter</taxon>
    </lineage>
</organism>
<dbReference type="Pfam" id="PF00535">
    <property type="entry name" value="Glycos_transf_2"/>
    <property type="match status" value="1"/>
</dbReference>
<dbReference type="PANTHER" id="PTHR22916:SF51">
    <property type="entry name" value="GLYCOSYLTRANSFERASE EPSH-RELATED"/>
    <property type="match status" value="1"/>
</dbReference>
<feature type="domain" description="Glycosyltransferase 2-like" evidence="3">
    <location>
        <begin position="13"/>
        <end position="136"/>
    </location>
</feature>
<dbReference type="EMBL" id="BBNU01000001">
    <property type="protein sequence ID" value="GAL77634.1"/>
    <property type="molecule type" value="Genomic_DNA"/>
</dbReference>
<dbReference type="CDD" id="cd00761">
    <property type="entry name" value="Glyco_tranf_GTA_type"/>
    <property type="match status" value="1"/>
</dbReference>
<evidence type="ECO:0000313" key="5">
    <source>
        <dbReference type="Proteomes" id="UP000029643"/>
    </source>
</evidence>
<dbReference type="Proteomes" id="UP000029643">
    <property type="component" value="Unassembled WGS sequence"/>
</dbReference>
<dbReference type="GO" id="GO:0016758">
    <property type="term" value="F:hexosyltransferase activity"/>
    <property type="evidence" value="ECO:0007669"/>
    <property type="project" value="UniProtKB-ARBA"/>
</dbReference>
<name>A0A090WQH6_9FLAO</name>
<protein>
    <submittedName>
        <fullName evidence="4">Glycosyltransferase</fullName>
    </submittedName>
</protein>
<evidence type="ECO:0000256" key="2">
    <source>
        <dbReference type="ARBA" id="ARBA00022679"/>
    </source>
</evidence>
<accession>A0A090WQH6</accession>
<reference evidence="4 5" key="1">
    <citation type="journal article" date="2014" name="Genome Announc.">
        <title>Draft Genome Sequences of Marine Flavobacterium Algibacter lectus Strains SS8 and NR4.</title>
        <authorList>
            <person name="Takatani N."/>
            <person name="Nakanishi M."/>
            <person name="Meirelles P."/>
            <person name="Mino S."/>
            <person name="Suda W."/>
            <person name="Oshima K."/>
            <person name="Hattori M."/>
            <person name="Ohkuma M."/>
            <person name="Hosokawa M."/>
            <person name="Miyashita K."/>
            <person name="Thompson F.L."/>
            <person name="Niwa A."/>
            <person name="Sawabe T."/>
            <person name="Sawabe T."/>
        </authorList>
    </citation>
    <scope>NUCLEOTIDE SEQUENCE [LARGE SCALE GENOMIC DNA]</scope>
    <source>
        <strain evidence="5">JCM19274</strain>
    </source>
</reference>
<keyword evidence="1" id="KW-0328">Glycosyltransferase</keyword>
<keyword evidence="2 4" id="KW-0808">Transferase</keyword>
<dbReference type="PANTHER" id="PTHR22916">
    <property type="entry name" value="GLYCOSYLTRANSFERASE"/>
    <property type="match status" value="1"/>
</dbReference>
<dbReference type="Gene3D" id="3.90.550.10">
    <property type="entry name" value="Spore Coat Polysaccharide Biosynthesis Protein SpsA, Chain A"/>
    <property type="match status" value="1"/>
</dbReference>
<sequence length="325" mass="37940">MILDNIEEHLLISIIIPVFNDELFIQRSVQSALDQTYSNLEIIIINDGSTDNSGKVCDDLQKKDSRIKVIHQKNGGLSVARNSGLEIYKGDYVAFLDSDDWFLPNMLKDMLSCALENNLKLVECGIIKSTKLNTLSSTTRSDVVIEDRTSAYERIIEKSLYSVWRRLYKKELLQNIKFIPSKIYEDIPFTMEILEKIDKIGYISIPNYVYYVENNSLIRSGLTLKKLNSIDSFTSIKKYYKHFNNKTKKNASQFILRVLRNNYNDIYLHTTLDPNYEFRKPIKNEIIDLMKTENINSFKYRVIKMLPIRLYGLFFKSITSLRKSN</sequence>
<dbReference type="InterPro" id="IPR001173">
    <property type="entry name" value="Glyco_trans_2-like"/>
</dbReference>
<evidence type="ECO:0000259" key="3">
    <source>
        <dbReference type="Pfam" id="PF00535"/>
    </source>
</evidence>